<accession>A0ABW1YVG8</accession>
<keyword evidence="1" id="KW-0472">Membrane</keyword>
<organism evidence="2 3">
    <name type="scientific">Microbulbifer taiwanensis</name>
    <dbReference type="NCBI Taxonomy" id="986746"/>
    <lineage>
        <taxon>Bacteria</taxon>
        <taxon>Pseudomonadati</taxon>
        <taxon>Pseudomonadota</taxon>
        <taxon>Gammaproteobacteria</taxon>
        <taxon>Cellvibrionales</taxon>
        <taxon>Microbulbiferaceae</taxon>
        <taxon>Microbulbifer</taxon>
    </lineage>
</organism>
<feature type="transmembrane region" description="Helical" evidence="1">
    <location>
        <begin position="133"/>
        <end position="154"/>
    </location>
</feature>
<protein>
    <submittedName>
        <fullName evidence="2">Uncharacterized protein</fullName>
    </submittedName>
</protein>
<keyword evidence="3" id="KW-1185">Reference proteome</keyword>
<dbReference type="EMBL" id="JBHSVR010000001">
    <property type="protein sequence ID" value="MFC6635439.1"/>
    <property type="molecule type" value="Genomic_DNA"/>
</dbReference>
<name>A0ABW1YVG8_9GAMM</name>
<evidence type="ECO:0000313" key="3">
    <source>
        <dbReference type="Proteomes" id="UP001596425"/>
    </source>
</evidence>
<sequence>MINQPSKPVSRVTTVALTYFREELQPVLSELHELSVKLSGFKVGFFESITRNRIRDLEADYANLMNRFMATYKKWYLPEEMFNGTGVELTTEAYSEYHGLKSAFTEHIQEGFRLISFADRLVGGARSIADNRVAITVSISAITVSVIIAIFQVASS</sequence>
<dbReference type="RefSeq" id="WP_193194768.1">
    <property type="nucleotide sequence ID" value="NZ_JACZFR010000066.1"/>
</dbReference>
<proteinExistence type="predicted"/>
<keyword evidence="1" id="KW-0812">Transmembrane</keyword>
<gene>
    <name evidence="2" type="ORF">ACFQBM_19365</name>
</gene>
<evidence type="ECO:0000256" key="1">
    <source>
        <dbReference type="SAM" id="Phobius"/>
    </source>
</evidence>
<evidence type="ECO:0000313" key="2">
    <source>
        <dbReference type="EMBL" id="MFC6635439.1"/>
    </source>
</evidence>
<comment type="caution">
    <text evidence="2">The sequence shown here is derived from an EMBL/GenBank/DDBJ whole genome shotgun (WGS) entry which is preliminary data.</text>
</comment>
<keyword evidence="1" id="KW-1133">Transmembrane helix</keyword>
<reference evidence="3" key="1">
    <citation type="journal article" date="2019" name="Int. J. Syst. Evol. Microbiol.">
        <title>The Global Catalogue of Microorganisms (GCM) 10K type strain sequencing project: providing services to taxonomists for standard genome sequencing and annotation.</title>
        <authorList>
            <consortium name="The Broad Institute Genomics Platform"/>
            <consortium name="The Broad Institute Genome Sequencing Center for Infectious Disease"/>
            <person name="Wu L."/>
            <person name="Ma J."/>
        </authorList>
    </citation>
    <scope>NUCLEOTIDE SEQUENCE [LARGE SCALE GENOMIC DNA]</scope>
    <source>
        <strain evidence="3">CGMCC 1.13718</strain>
    </source>
</reference>
<dbReference type="Proteomes" id="UP001596425">
    <property type="component" value="Unassembled WGS sequence"/>
</dbReference>